<protein>
    <submittedName>
        <fullName evidence="1">Uncharacterized protein</fullName>
    </submittedName>
</protein>
<accession>A0A1D1UTC0</accession>
<organism evidence="1 2">
    <name type="scientific">Ramazzottius varieornatus</name>
    <name type="common">Water bear</name>
    <name type="synonym">Tardigrade</name>
    <dbReference type="NCBI Taxonomy" id="947166"/>
    <lineage>
        <taxon>Eukaryota</taxon>
        <taxon>Metazoa</taxon>
        <taxon>Ecdysozoa</taxon>
        <taxon>Tardigrada</taxon>
        <taxon>Eutardigrada</taxon>
        <taxon>Parachela</taxon>
        <taxon>Hypsibioidea</taxon>
        <taxon>Ramazzottiidae</taxon>
        <taxon>Ramazzottius</taxon>
    </lineage>
</organism>
<proteinExistence type="predicted"/>
<dbReference type="AlphaFoldDB" id="A0A1D1UTC0"/>
<sequence length="103" mass="11573">MCQNLKYIFALVGDRDSLRIKFSLGTFLCRFRSGFSASSRVVEADSSNCVRDTIVDNGIRRVSKLRFSSHLDLVHLPTGSCPPSCAESRTAHRRRRTLPALML</sequence>
<name>A0A1D1UTC0_RAMVA</name>
<dbReference type="EMBL" id="BDGG01000002">
    <property type="protein sequence ID" value="GAU92701.1"/>
    <property type="molecule type" value="Genomic_DNA"/>
</dbReference>
<keyword evidence="2" id="KW-1185">Reference proteome</keyword>
<gene>
    <name evidence="1" type="primary">RvY_04749-1</name>
    <name evidence="1" type="synonym">RvY_04749.1</name>
    <name evidence="1" type="ORF">RvY_04749</name>
</gene>
<dbReference type="Proteomes" id="UP000186922">
    <property type="component" value="Unassembled WGS sequence"/>
</dbReference>
<evidence type="ECO:0000313" key="2">
    <source>
        <dbReference type="Proteomes" id="UP000186922"/>
    </source>
</evidence>
<comment type="caution">
    <text evidence="1">The sequence shown here is derived from an EMBL/GenBank/DDBJ whole genome shotgun (WGS) entry which is preliminary data.</text>
</comment>
<reference evidence="1 2" key="1">
    <citation type="journal article" date="2016" name="Nat. Commun.">
        <title>Extremotolerant tardigrade genome and improved radiotolerance of human cultured cells by tardigrade-unique protein.</title>
        <authorList>
            <person name="Hashimoto T."/>
            <person name="Horikawa D.D."/>
            <person name="Saito Y."/>
            <person name="Kuwahara H."/>
            <person name="Kozuka-Hata H."/>
            <person name="Shin-I T."/>
            <person name="Minakuchi Y."/>
            <person name="Ohishi K."/>
            <person name="Motoyama A."/>
            <person name="Aizu T."/>
            <person name="Enomoto A."/>
            <person name="Kondo K."/>
            <person name="Tanaka S."/>
            <person name="Hara Y."/>
            <person name="Koshikawa S."/>
            <person name="Sagara H."/>
            <person name="Miura T."/>
            <person name="Yokobori S."/>
            <person name="Miyagawa K."/>
            <person name="Suzuki Y."/>
            <person name="Kubo T."/>
            <person name="Oyama M."/>
            <person name="Kohara Y."/>
            <person name="Fujiyama A."/>
            <person name="Arakawa K."/>
            <person name="Katayama T."/>
            <person name="Toyoda A."/>
            <person name="Kunieda T."/>
        </authorList>
    </citation>
    <scope>NUCLEOTIDE SEQUENCE [LARGE SCALE GENOMIC DNA]</scope>
    <source>
        <strain evidence="1 2">YOKOZUNA-1</strain>
    </source>
</reference>
<evidence type="ECO:0000313" key="1">
    <source>
        <dbReference type="EMBL" id="GAU92701.1"/>
    </source>
</evidence>